<evidence type="ECO:0000313" key="4">
    <source>
        <dbReference type="Proteomes" id="UP001596481"/>
    </source>
</evidence>
<proteinExistence type="predicted"/>
<dbReference type="EMBL" id="JBHTAA010000001">
    <property type="protein sequence ID" value="MFC7202023.1"/>
    <property type="molecule type" value="Genomic_DNA"/>
</dbReference>
<feature type="transmembrane region" description="Helical" evidence="1">
    <location>
        <begin position="38"/>
        <end position="57"/>
    </location>
</feature>
<feature type="transmembrane region" description="Helical" evidence="1">
    <location>
        <begin position="12"/>
        <end position="31"/>
    </location>
</feature>
<dbReference type="InterPro" id="IPR055997">
    <property type="entry name" value="DUF7575"/>
</dbReference>
<dbReference type="AlphaFoldDB" id="A0ABD5ZA05"/>
<keyword evidence="4" id="KW-1185">Reference proteome</keyword>
<dbReference type="RefSeq" id="WP_390221330.1">
    <property type="nucleotide sequence ID" value="NZ_JBHTAA010000001.1"/>
</dbReference>
<name>A0ABD5ZA05_9EURY</name>
<dbReference type="Pfam" id="PF24460">
    <property type="entry name" value="DUF7575"/>
    <property type="match status" value="1"/>
</dbReference>
<evidence type="ECO:0000256" key="1">
    <source>
        <dbReference type="SAM" id="Phobius"/>
    </source>
</evidence>
<organism evidence="3 4">
    <name type="scientific">Haloferax namakaokahaiae</name>
    <dbReference type="NCBI Taxonomy" id="1748331"/>
    <lineage>
        <taxon>Archaea</taxon>
        <taxon>Methanobacteriati</taxon>
        <taxon>Methanobacteriota</taxon>
        <taxon>Stenosarchaea group</taxon>
        <taxon>Halobacteria</taxon>
        <taxon>Halobacteriales</taxon>
        <taxon>Haloferacaceae</taxon>
        <taxon>Haloferax</taxon>
    </lineage>
</organism>
<dbReference type="Proteomes" id="UP001596481">
    <property type="component" value="Unassembled WGS sequence"/>
</dbReference>
<evidence type="ECO:0000313" key="3">
    <source>
        <dbReference type="EMBL" id="MFC7202023.1"/>
    </source>
</evidence>
<keyword evidence="1" id="KW-0812">Transmembrane</keyword>
<comment type="caution">
    <text evidence="3">The sequence shown here is derived from an EMBL/GenBank/DDBJ whole genome shotgun (WGS) entry which is preliminary data.</text>
</comment>
<evidence type="ECO:0000259" key="2">
    <source>
        <dbReference type="Pfam" id="PF24460"/>
    </source>
</evidence>
<accession>A0ABD5ZA05</accession>
<reference evidence="3 4" key="1">
    <citation type="journal article" date="2019" name="Int. J. Syst. Evol. Microbiol.">
        <title>The Global Catalogue of Microorganisms (GCM) 10K type strain sequencing project: providing services to taxonomists for standard genome sequencing and annotation.</title>
        <authorList>
            <consortium name="The Broad Institute Genomics Platform"/>
            <consortium name="The Broad Institute Genome Sequencing Center for Infectious Disease"/>
            <person name="Wu L."/>
            <person name="Ma J."/>
        </authorList>
    </citation>
    <scope>NUCLEOTIDE SEQUENCE [LARGE SCALE GENOMIC DNA]</scope>
    <source>
        <strain evidence="3 4">DSM 29988</strain>
    </source>
</reference>
<sequence length="146" mass="15647">MSVLSKLPPWLVAVVAALLGLLVTGLGHLFLWRWRRALLWILLAFTVALVFVPTSALEAVSNGAAMSPAEFRPVLVELLPVLVVSLVSVADAFILGWKKASSAPTVTDEPDGETHTCPQCGNEIDPELDFCHWCTTRLAPADGDGS</sequence>
<feature type="domain" description="DUF7575" evidence="2">
    <location>
        <begin position="113"/>
        <end position="138"/>
    </location>
</feature>
<keyword evidence="1" id="KW-1133">Transmembrane helix</keyword>
<keyword evidence="1" id="KW-0472">Membrane</keyword>
<feature type="transmembrane region" description="Helical" evidence="1">
    <location>
        <begin position="77"/>
        <end position="97"/>
    </location>
</feature>
<protein>
    <submittedName>
        <fullName evidence="3">Zinc ribbon domain-containing protein</fullName>
    </submittedName>
</protein>
<gene>
    <name evidence="3" type="ORF">ACFQJC_00725</name>
</gene>